<protein>
    <recommendedName>
        <fullName evidence="13">Transmembrane protein 11</fullName>
    </recommendedName>
</protein>
<keyword evidence="6 10" id="KW-1133">Transmembrane helix</keyword>
<evidence type="ECO:0000313" key="12">
    <source>
        <dbReference type="Proteomes" id="UP000308267"/>
    </source>
</evidence>
<feature type="transmembrane region" description="Helical" evidence="10">
    <location>
        <begin position="12"/>
        <end position="31"/>
    </location>
</feature>
<feature type="transmembrane region" description="Helical" evidence="10">
    <location>
        <begin position="144"/>
        <end position="166"/>
    </location>
</feature>
<dbReference type="OrthoDB" id="9970856at2759"/>
<dbReference type="GO" id="GO:0007007">
    <property type="term" value="P:inner mitochondrial membrane organization"/>
    <property type="evidence" value="ECO:0007669"/>
    <property type="project" value="TreeGrafter"/>
</dbReference>
<dbReference type="GO" id="GO:0005743">
    <property type="term" value="C:mitochondrial inner membrane"/>
    <property type="evidence" value="ECO:0007669"/>
    <property type="project" value="UniProtKB-SubCell"/>
</dbReference>
<dbReference type="EMBL" id="SJOL01001502">
    <property type="protein sequence ID" value="TGZ74771.1"/>
    <property type="molecule type" value="Genomic_DNA"/>
</dbReference>
<comment type="subcellular location">
    <subcellularLocation>
        <location evidence="2">Mitochondrion inner membrane</location>
        <topology evidence="2">Multi-pass membrane protein</topology>
    </subcellularLocation>
</comment>
<feature type="region of interest" description="Disordered" evidence="9">
    <location>
        <begin position="220"/>
        <end position="241"/>
    </location>
</feature>
<keyword evidence="4 10" id="KW-0812">Transmembrane</keyword>
<evidence type="ECO:0000313" key="11">
    <source>
        <dbReference type="EMBL" id="TGZ74771.1"/>
    </source>
</evidence>
<evidence type="ECO:0008006" key="13">
    <source>
        <dbReference type="Google" id="ProtNLM"/>
    </source>
</evidence>
<keyword evidence="7" id="KW-0496">Mitochondrion</keyword>
<reference evidence="11 12" key="1">
    <citation type="journal article" date="2019" name="BMC Genomics">
        <title>New insights from Opisthorchis felineus genome: update on genomics of the epidemiologically important liver flukes.</title>
        <authorList>
            <person name="Ershov N.I."/>
            <person name="Mordvinov V.A."/>
            <person name="Prokhortchouk E.B."/>
            <person name="Pakharukova M.Y."/>
            <person name="Gunbin K.V."/>
            <person name="Ustyantsev K."/>
            <person name="Genaev M.A."/>
            <person name="Blinov A.G."/>
            <person name="Mazur A."/>
            <person name="Boulygina E."/>
            <person name="Tsygankova S."/>
            <person name="Khrameeva E."/>
            <person name="Chekanov N."/>
            <person name="Fan G."/>
            <person name="Xiao A."/>
            <person name="Zhang H."/>
            <person name="Xu X."/>
            <person name="Yang H."/>
            <person name="Solovyev V."/>
            <person name="Lee S.M."/>
            <person name="Liu X."/>
            <person name="Afonnikov D.A."/>
            <person name="Skryabin K.G."/>
        </authorList>
    </citation>
    <scope>NUCLEOTIDE SEQUENCE [LARGE SCALE GENOMIC DNA]</scope>
    <source>
        <strain evidence="11">AK-0245</strain>
        <tissue evidence="11">Whole organism</tissue>
    </source>
</reference>
<evidence type="ECO:0000256" key="4">
    <source>
        <dbReference type="ARBA" id="ARBA00022692"/>
    </source>
</evidence>
<dbReference type="Pfam" id="PF14972">
    <property type="entry name" value="Mito_morph_reg"/>
    <property type="match status" value="2"/>
</dbReference>
<evidence type="ECO:0000256" key="3">
    <source>
        <dbReference type="ARBA" id="ARBA00006060"/>
    </source>
</evidence>
<keyword evidence="5" id="KW-0999">Mitochondrion inner membrane</keyword>
<comment type="caution">
    <text evidence="11">The sequence shown here is derived from an EMBL/GenBank/DDBJ whole genome shotgun (WGS) entry which is preliminary data.</text>
</comment>
<dbReference type="InterPro" id="IPR026120">
    <property type="entry name" value="TMEM11"/>
</dbReference>
<evidence type="ECO:0000256" key="2">
    <source>
        <dbReference type="ARBA" id="ARBA00004448"/>
    </source>
</evidence>
<dbReference type="PANTHER" id="PTHR15099">
    <property type="entry name" value="PROTEIN PM1"/>
    <property type="match status" value="1"/>
</dbReference>
<dbReference type="Proteomes" id="UP000308267">
    <property type="component" value="Unassembled WGS sequence"/>
</dbReference>
<accession>A0A4S2MDM2</accession>
<gene>
    <name evidence="11" type="ORF">CRM22_000765</name>
</gene>
<evidence type="ECO:0000256" key="6">
    <source>
        <dbReference type="ARBA" id="ARBA00022989"/>
    </source>
</evidence>
<keyword evidence="12" id="KW-1185">Reference proteome</keyword>
<comment type="function">
    <text evidence="1">Plays a role in mitochondrial morphogenesis.</text>
</comment>
<evidence type="ECO:0000256" key="7">
    <source>
        <dbReference type="ARBA" id="ARBA00023128"/>
    </source>
</evidence>
<dbReference type="AlphaFoldDB" id="A0A4S2MDM2"/>
<evidence type="ECO:0000256" key="10">
    <source>
        <dbReference type="SAM" id="Phobius"/>
    </source>
</evidence>
<comment type="similarity">
    <text evidence="3">Belongs to the TMEM11 family.</text>
</comment>
<proteinExistence type="inferred from homology"/>
<name>A0A4S2MDM2_OPIFE</name>
<evidence type="ECO:0000256" key="1">
    <source>
        <dbReference type="ARBA" id="ARBA00002812"/>
    </source>
</evidence>
<evidence type="ECO:0000256" key="8">
    <source>
        <dbReference type="ARBA" id="ARBA00023136"/>
    </source>
</evidence>
<sequence length="290" mass="32262">MKPERTAIPHQLSLLFPFLALFFIGSLLMTADKKTYAVIRAVYNNHHAPEDFERELDFVLSRKVSLVIIEPESLGEVTWRWIRTGNWLHKTAVICGFSALATAGFAAFWNSHHFYILSSSSSFHSRWLNDTPAGTALLILTPRLLRMSTTFFSGLSSVAATFYALFWQWDPCCKYQVAPSLSSLPRGLRSIMNGSHKNPYRSSNGSPACLGSIGNSPNGSSGLSQMTGNNGRIRPVITENPSHPYGPPLRPVVLIHRDDGRRKLLHNTLALSSTVVAVYLLYQWSQPNAT</sequence>
<organism evidence="11 12">
    <name type="scientific">Opisthorchis felineus</name>
    <dbReference type="NCBI Taxonomy" id="147828"/>
    <lineage>
        <taxon>Eukaryota</taxon>
        <taxon>Metazoa</taxon>
        <taxon>Spiralia</taxon>
        <taxon>Lophotrochozoa</taxon>
        <taxon>Platyhelminthes</taxon>
        <taxon>Trematoda</taxon>
        <taxon>Digenea</taxon>
        <taxon>Opisthorchiida</taxon>
        <taxon>Opisthorchiata</taxon>
        <taxon>Opisthorchiidae</taxon>
        <taxon>Opisthorchis</taxon>
    </lineage>
</organism>
<feature type="transmembrane region" description="Helical" evidence="10">
    <location>
        <begin position="87"/>
        <end position="109"/>
    </location>
</feature>
<dbReference type="STRING" id="147828.A0A4S2MDM2"/>
<keyword evidence="8 10" id="KW-0472">Membrane</keyword>
<evidence type="ECO:0000256" key="9">
    <source>
        <dbReference type="SAM" id="MobiDB-lite"/>
    </source>
</evidence>
<evidence type="ECO:0000256" key="5">
    <source>
        <dbReference type="ARBA" id="ARBA00022792"/>
    </source>
</evidence>
<dbReference type="PANTHER" id="PTHR15099:SF2">
    <property type="entry name" value="TRANSMEMBRANE PROTEIN 11, MITOCHONDRIAL"/>
    <property type="match status" value="1"/>
</dbReference>
<feature type="transmembrane region" description="Helical" evidence="10">
    <location>
        <begin position="264"/>
        <end position="282"/>
    </location>
</feature>